<proteinExistence type="predicted"/>
<dbReference type="Proteomes" id="UP001500751">
    <property type="component" value="Unassembled WGS sequence"/>
</dbReference>
<protein>
    <submittedName>
        <fullName evidence="1">Uncharacterized protein</fullName>
    </submittedName>
</protein>
<evidence type="ECO:0000313" key="1">
    <source>
        <dbReference type="EMBL" id="GAA2047222.1"/>
    </source>
</evidence>
<dbReference type="EMBL" id="BAAAQN010000042">
    <property type="protein sequence ID" value="GAA2047222.1"/>
    <property type="molecule type" value="Genomic_DNA"/>
</dbReference>
<comment type="caution">
    <text evidence="1">The sequence shown here is derived from an EMBL/GenBank/DDBJ whole genome shotgun (WGS) entry which is preliminary data.</text>
</comment>
<reference evidence="1 2" key="1">
    <citation type="journal article" date="2019" name="Int. J. Syst. Evol. Microbiol.">
        <title>The Global Catalogue of Microorganisms (GCM) 10K type strain sequencing project: providing services to taxonomists for standard genome sequencing and annotation.</title>
        <authorList>
            <consortium name="The Broad Institute Genomics Platform"/>
            <consortium name="The Broad Institute Genome Sequencing Center for Infectious Disease"/>
            <person name="Wu L."/>
            <person name="Ma J."/>
        </authorList>
    </citation>
    <scope>NUCLEOTIDE SEQUENCE [LARGE SCALE GENOMIC DNA]</scope>
    <source>
        <strain evidence="1 2">JCM 16014</strain>
    </source>
</reference>
<sequence>MTGKVANGVHTGDLRYFLLSTPADALAIDSPDGELLTKDDVVRMYGASAATAGKRLDALHFQGGATRGYQTADGKYHVLVRLFRFSTAAGAKTWLTSLRPVTGWKAFPVSGYPDFKAYDIPVDPTLAAARLQVVGFRGDVFFEVNVFGQPPVDHNVLIDRLRKQIARLDTGS</sequence>
<gene>
    <name evidence="1" type="ORF">GCM10009839_60210</name>
</gene>
<evidence type="ECO:0000313" key="2">
    <source>
        <dbReference type="Proteomes" id="UP001500751"/>
    </source>
</evidence>
<accession>A0ABN2V090</accession>
<keyword evidence="2" id="KW-1185">Reference proteome</keyword>
<name>A0ABN2V090_9ACTN</name>
<organism evidence="1 2">
    <name type="scientific">Catenulispora yoronensis</name>
    <dbReference type="NCBI Taxonomy" id="450799"/>
    <lineage>
        <taxon>Bacteria</taxon>
        <taxon>Bacillati</taxon>
        <taxon>Actinomycetota</taxon>
        <taxon>Actinomycetes</taxon>
        <taxon>Catenulisporales</taxon>
        <taxon>Catenulisporaceae</taxon>
        <taxon>Catenulispora</taxon>
    </lineage>
</organism>